<dbReference type="Pfam" id="PF26182">
    <property type="entry name" value="Ig_NUP210_5th"/>
    <property type="match status" value="1"/>
</dbReference>
<dbReference type="SUPFAM" id="SSF49373">
    <property type="entry name" value="Invasin/intimin cell-adhesion fragments"/>
    <property type="match status" value="1"/>
</dbReference>
<organism evidence="2 3">
    <name type="scientific">Microthlaspi erraticum</name>
    <dbReference type="NCBI Taxonomy" id="1685480"/>
    <lineage>
        <taxon>Eukaryota</taxon>
        <taxon>Viridiplantae</taxon>
        <taxon>Streptophyta</taxon>
        <taxon>Embryophyta</taxon>
        <taxon>Tracheophyta</taxon>
        <taxon>Spermatophyta</taxon>
        <taxon>Magnoliopsida</taxon>
        <taxon>eudicotyledons</taxon>
        <taxon>Gunneridae</taxon>
        <taxon>Pentapetalae</taxon>
        <taxon>rosids</taxon>
        <taxon>malvids</taxon>
        <taxon>Brassicales</taxon>
        <taxon>Brassicaceae</taxon>
        <taxon>Coluteocarpeae</taxon>
        <taxon>Microthlaspi</taxon>
    </lineage>
</organism>
<comment type="caution">
    <text evidence="2">The sequence shown here is derived from an EMBL/GenBank/DDBJ whole genome shotgun (WGS) entry which is preliminary data.</text>
</comment>
<evidence type="ECO:0008006" key="4">
    <source>
        <dbReference type="Google" id="ProtNLM"/>
    </source>
</evidence>
<keyword evidence="3" id="KW-1185">Reference proteome</keyword>
<evidence type="ECO:0000313" key="3">
    <source>
        <dbReference type="Proteomes" id="UP000467841"/>
    </source>
</evidence>
<accession>A0A6D2HWV7</accession>
<reference evidence="2" key="1">
    <citation type="submission" date="2020-01" db="EMBL/GenBank/DDBJ databases">
        <authorList>
            <person name="Mishra B."/>
        </authorList>
    </citation>
    <scope>NUCLEOTIDE SEQUENCE [LARGE SCALE GENOMIC DNA]</scope>
</reference>
<dbReference type="Proteomes" id="UP000467841">
    <property type="component" value="Unassembled WGS sequence"/>
</dbReference>
<feature type="region of interest" description="Disordered" evidence="1">
    <location>
        <begin position="1"/>
        <end position="20"/>
    </location>
</feature>
<name>A0A6D2HWV7_9BRAS</name>
<dbReference type="AlphaFoldDB" id="A0A6D2HWV7"/>
<dbReference type="EMBL" id="CACVBM020000555">
    <property type="protein sequence ID" value="CAA7020670.1"/>
    <property type="molecule type" value="Genomic_DNA"/>
</dbReference>
<dbReference type="OrthoDB" id="1111357at2759"/>
<protein>
    <recommendedName>
        <fullName evidence="4">BIG2 domain-containing protein</fullName>
    </recommendedName>
</protein>
<evidence type="ECO:0000256" key="1">
    <source>
        <dbReference type="SAM" id="MobiDB-lite"/>
    </source>
</evidence>
<proteinExistence type="predicted"/>
<feature type="compositionally biased region" description="Polar residues" evidence="1">
    <location>
        <begin position="10"/>
        <end position="19"/>
    </location>
</feature>
<dbReference type="Gene3D" id="2.60.40.1080">
    <property type="match status" value="1"/>
</dbReference>
<evidence type="ECO:0000313" key="2">
    <source>
        <dbReference type="EMBL" id="CAA7020670.1"/>
    </source>
</evidence>
<dbReference type="InterPro" id="IPR008964">
    <property type="entry name" value="Invasin/intimin_cell_adhesion"/>
</dbReference>
<sequence>MAMLSVGGASASNGDNKNPSDLVRITLNRKPMILLQLTPHVSQEIKLNVRGGSCGNTTKWRSSSRRIVDVSSDGVIQGKSPGIATVKAVSTCDPQSFDEIYVKVFASDEEDVSYDMDDMEPPIYKSAVCIDRTIVIHGVFTYILLTGILCSCSRLGYIKTRVYSQCSRRHRSMRPFIINVEALDRDRFLEVIR</sequence>
<gene>
    <name evidence="2" type="ORF">MERR_LOCUS7905</name>
</gene>